<gene>
    <name evidence="1" type="ORF">GB928_025375</name>
</gene>
<evidence type="ECO:0000313" key="1">
    <source>
        <dbReference type="EMBL" id="MDO6124527.1"/>
    </source>
</evidence>
<proteinExistence type="predicted"/>
<dbReference type="Proteomes" id="UP001177080">
    <property type="component" value="Unassembled WGS sequence"/>
</dbReference>
<keyword evidence="2" id="KW-1185">Reference proteome</keyword>
<name>A0ABT8XLC3_9HYPH</name>
<accession>A0ABT8XLC3</accession>
<protein>
    <submittedName>
        <fullName evidence="1">Uncharacterized protein</fullName>
    </submittedName>
</protein>
<evidence type="ECO:0000313" key="2">
    <source>
        <dbReference type="Proteomes" id="UP001177080"/>
    </source>
</evidence>
<dbReference type="RefSeq" id="WP_244763567.1">
    <property type="nucleotide sequence ID" value="NZ_JALJCJ010000008.1"/>
</dbReference>
<comment type="caution">
    <text evidence="1">The sequence shown here is derived from an EMBL/GenBank/DDBJ whole genome shotgun (WGS) entry which is preliminary data.</text>
</comment>
<dbReference type="EMBL" id="WHSC02000013">
    <property type="protein sequence ID" value="MDO6124527.1"/>
    <property type="molecule type" value="Genomic_DNA"/>
</dbReference>
<organism evidence="1 2">
    <name type="scientific">Shinella curvata</name>
    <dbReference type="NCBI Taxonomy" id="1817964"/>
    <lineage>
        <taxon>Bacteria</taxon>
        <taxon>Pseudomonadati</taxon>
        <taxon>Pseudomonadota</taxon>
        <taxon>Alphaproteobacteria</taxon>
        <taxon>Hyphomicrobiales</taxon>
        <taxon>Rhizobiaceae</taxon>
        <taxon>Shinella</taxon>
    </lineage>
</organism>
<reference evidence="1" key="1">
    <citation type="submission" date="2022-04" db="EMBL/GenBank/DDBJ databases">
        <title>Shinella lacus sp. nov., a novel member of the genus Shinella from water.</title>
        <authorList>
            <person name="Deng Y."/>
        </authorList>
    </citation>
    <scope>NUCLEOTIDE SEQUENCE</scope>
    <source>
        <strain evidence="1">JCM 31239</strain>
    </source>
</reference>
<sequence>MLTGDVRPKTLDGIKRLAAEIGKERGIKHSVALDLAARAASFANFRHAQRVLVLRDGQPLGSYVLLSRYWHDKEKRQSGRETLRIDLPSAILETTYC</sequence>